<dbReference type="EMBL" id="JAVDUU010000003">
    <property type="protein sequence ID" value="MDR6943877.1"/>
    <property type="molecule type" value="Genomic_DNA"/>
</dbReference>
<accession>A0ABU1TEU3</accession>
<proteinExistence type="predicted"/>
<keyword evidence="6 11" id="KW-0418">Kinase</keyword>
<dbReference type="PANTHER" id="PTHR41523:SF8">
    <property type="entry name" value="ETHYLENE RESPONSE SENSOR PROTEIN"/>
    <property type="match status" value="1"/>
</dbReference>
<dbReference type="InterPro" id="IPR011990">
    <property type="entry name" value="TPR-like_helical_dom_sf"/>
</dbReference>
<keyword evidence="9" id="KW-1133">Transmembrane helix</keyword>
<name>A0ABU1TEU3_9SPHI</name>
<dbReference type="Pfam" id="PF07568">
    <property type="entry name" value="HisKA_2"/>
    <property type="match status" value="1"/>
</dbReference>
<dbReference type="InterPro" id="IPR036890">
    <property type="entry name" value="HATPase_C_sf"/>
</dbReference>
<gene>
    <name evidence="11" type="ORF">J2W55_003730</name>
</gene>
<keyword evidence="3" id="KW-0597">Phosphoprotein</keyword>
<dbReference type="SUPFAM" id="SSF48452">
    <property type="entry name" value="TPR-like"/>
    <property type="match status" value="2"/>
</dbReference>
<dbReference type="Gene3D" id="3.30.450.20">
    <property type="entry name" value="PAS domain"/>
    <property type="match status" value="1"/>
</dbReference>
<evidence type="ECO:0000256" key="7">
    <source>
        <dbReference type="ARBA" id="ARBA00022840"/>
    </source>
</evidence>
<keyword evidence="12" id="KW-1185">Reference proteome</keyword>
<dbReference type="Gene3D" id="3.30.565.10">
    <property type="entry name" value="Histidine kinase-like ATPase, C-terminal domain"/>
    <property type="match status" value="1"/>
</dbReference>
<evidence type="ECO:0000256" key="8">
    <source>
        <dbReference type="SAM" id="Coils"/>
    </source>
</evidence>
<keyword evidence="5" id="KW-0547">Nucleotide-binding</keyword>
<comment type="catalytic activity">
    <reaction evidence="1">
        <text>ATP + protein L-histidine = ADP + protein N-phospho-L-histidine.</text>
        <dbReference type="EC" id="2.7.13.3"/>
    </reaction>
</comment>
<dbReference type="InterPro" id="IPR011495">
    <property type="entry name" value="Sig_transdc_His_kin_sub2_dim/P"/>
</dbReference>
<dbReference type="Proteomes" id="UP001247620">
    <property type="component" value="Unassembled WGS sequence"/>
</dbReference>
<protein>
    <recommendedName>
        <fullName evidence="2">histidine kinase</fullName>
        <ecNumber evidence="2">2.7.13.3</ecNumber>
    </recommendedName>
</protein>
<evidence type="ECO:0000256" key="3">
    <source>
        <dbReference type="ARBA" id="ARBA00022553"/>
    </source>
</evidence>
<keyword evidence="4" id="KW-0808">Transferase</keyword>
<evidence type="ECO:0000256" key="4">
    <source>
        <dbReference type="ARBA" id="ARBA00022679"/>
    </source>
</evidence>
<evidence type="ECO:0000256" key="2">
    <source>
        <dbReference type="ARBA" id="ARBA00012438"/>
    </source>
</evidence>
<dbReference type="PANTHER" id="PTHR41523">
    <property type="entry name" value="TWO-COMPONENT SYSTEM SENSOR PROTEIN"/>
    <property type="match status" value="1"/>
</dbReference>
<dbReference type="PROSITE" id="PS50109">
    <property type="entry name" value="HIS_KIN"/>
    <property type="match status" value="1"/>
</dbReference>
<dbReference type="RefSeq" id="WP_310098870.1">
    <property type="nucleotide sequence ID" value="NZ_JAVDUU010000003.1"/>
</dbReference>
<dbReference type="SMART" id="SM00387">
    <property type="entry name" value="HATPase_c"/>
    <property type="match status" value="1"/>
</dbReference>
<keyword evidence="9" id="KW-0472">Membrane</keyword>
<evidence type="ECO:0000256" key="1">
    <source>
        <dbReference type="ARBA" id="ARBA00000085"/>
    </source>
</evidence>
<dbReference type="SUPFAM" id="SSF55874">
    <property type="entry name" value="ATPase domain of HSP90 chaperone/DNA topoisomerase II/histidine kinase"/>
    <property type="match status" value="1"/>
</dbReference>
<comment type="caution">
    <text evidence="11">The sequence shown here is derived from an EMBL/GenBank/DDBJ whole genome shotgun (WGS) entry which is preliminary data.</text>
</comment>
<organism evidence="11 12">
    <name type="scientific">Mucilaginibacter pocheonensis</name>
    <dbReference type="NCBI Taxonomy" id="398050"/>
    <lineage>
        <taxon>Bacteria</taxon>
        <taxon>Pseudomonadati</taxon>
        <taxon>Bacteroidota</taxon>
        <taxon>Sphingobacteriia</taxon>
        <taxon>Sphingobacteriales</taxon>
        <taxon>Sphingobacteriaceae</taxon>
        <taxon>Mucilaginibacter</taxon>
    </lineage>
</organism>
<dbReference type="Pfam" id="PF02518">
    <property type="entry name" value="HATPase_c"/>
    <property type="match status" value="1"/>
</dbReference>
<evidence type="ECO:0000256" key="5">
    <source>
        <dbReference type="ARBA" id="ARBA00022741"/>
    </source>
</evidence>
<dbReference type="EC" id="2.7.13.3" evidence="2"/>
<reference evidence="11 12" key="1">
    <citation type="submission" date="2023-07" db="EMBL/GenBank/DDBJ databases">
        <title>Sorghum-associated microbial communities from plants grown in Nebraska, USA.</title>
        <authorList>
            <person name="Schachtman D."/>
        </authorList>
    </citation>
    <scope>NUCLEOTIDE SEQUENCE [LARGE SCALE GENOMIC DNA]</scope>
    <source>
        <strain evidence="11 12">3262</strain>
    </source>
</reference>
<dbReference type="InterPro" id="IPR003594">
    <property type="entry name" value="HATPase_dom"/>
</dbReference>
<sequence length="822" mass="93279">MQSRNYTLKFGFTFLLFIQGMVTLAQVDLKNSLSDLNAKYVKASEDRDKIRLALTISNFYLSNKAAVRANLDSSFSYATVAENLSRAIQFNHGIEDAQVLKVSLLLAQNKLVEAREEAAKATGTLFCRLHIIIGKFFLEKGGEEKADLDIADRNLTSAQRYADAHHMPVLSLLALTYRYPLQIEQYMDRQAYEKTFAQIISACKQYNQKNIEARIWYTKAANEDADSIALSYYKKAVGIAYAAKDTGLAIKELKVIADFNFRQGKLDTAERQLKNVLKLYTAAGYKNLQYTYDLLSAVYMAKVNFEAAMRSSLNAVKYAGTTGTDYQLNFIQFRLANICRDMGLKKESIKWSQKCLDNTIILEKRFPYLVFRELATDMIAEGKADLVLKKVAYAVKKYPDEKQNKVFVPMIKGDCYAAMNKPAIAEKYYLEAIAMFEELKRIDSYYNLCCKSLAEFYVKQKLYNKAAPYVQKIFKNPNPIFSMANLAAAHQLQFKIDSAKGNYLAAIRNFETAKSITDSIFNKVRLKQSEQLQIQFETAQRDHENLVLRNNNSLQRSELEKAGLNRKLIVTALLGSLLVTGLMVYLYREKQKNNTVLKLRQDEINEQNNQLNVLLTEKEWLMKEMHHRVKNNLQIISSLLNTQSSYLDNEQALSAIRDSQNRMQAISIIHQKLYKSDDLSTINLQKYIMELAESIQDSFHSKHNITFNFNLPGIRLITADTVPLGLILNEAITNCVKYAFNEGEQGIITISMSETSEGQCQLTVRDNGKGLPDGFDVASCTSLGINLMIGLTEQLNGKFNIDSNQGTVVSVIFHPSSAEMRL</sequence>
<dbReference type="GO" id="GO:0016301">
    <property type="term" value="F:kinase activity"/>
    <property type="evidence" value="ECO:0007669"/>
    <property type="project" value="UniProtKB-KW"/>
</dbReference>
<feature type="coiled-coil region" evidence="8">
    <location>
        <begin position="597"/>
        <end position="624"/>
    </location>
</feature>
<keyword evidence="8" id="KW-0175">Coiled coil</keyword>
<keyword evidence="7" id="KW-0067">ATP-binding</keyword>
<feature type="domain" description="Histidine kinase" evidence="10">
    <location>
        <begin position="624"/>
        <end position="817"/>
    </location>
</feature>
<evidence type="ECO:0000259" key="10">
    <source>
        <dbReference type="PROSITE" id="PS50109"/>
    </source>
</evidence>
<keyword evidence="9" id="KW-0812">Transmembrane</keyword>
<dbReference type="Gene3D" id="1.25.40.10">
    <property type="entry name" value="Tetratricopeptide repeat domain"/>
    <property type="match status" value="2"/>
</dbReference>
<evidence type="ECO:0000313" key="11">
    <source>
        <dbReference type="EMBL" id="MDR6943877.1"/>
    </source>
</evidence>
<evidence type="ECO:0000256" key="6">
    <source>
        <dbReference type="ARBA" id="ARBA00022777"/>
    </source>
</evidence>
<evidence type="ECO:0000256" key="9">
    <source>
        <dbReference type="SAM" id="Phobius"/>
    </source>
</evidence>
<feature type="transmembrane region" description="Helical" evidence="9">
    <location>
        <begin position="568"/>
        <end position="587"/>
    </location>
</feature>
<evidence type="ECO:0000313" key="12">
    <source>
        <dbReference type="Proteomes" id="UP001247620"/>
    </source>
</evidence>
<dbReference type="InterPro" id="IPR005467">
    <property type="entry name" value="His_kinase_dom"/>
</dbReference>